<keyword evidence="3" id="KW-1185">Reference proteome</keyword>
<evidence type="ECO:0000313" key="3">
    <source>
        <dbReference type="Proteomes" id="UP000051836"/>
    </source>
</evidence>
<feature type="compositionally biased region" description="Polar residues" evidence="1">
    <location>
        <begin position="7"/>
        <end position="27"/>
    </location>
</feature>
<protein>
    <submittedName>
        <fullName evidence="2">Uncharacterized protein</fullName>
    </submittedName>
</protein>
<feature type="region of interest" description="Disordered" evidence="1">
    <location>
        <begin position="1"/>
        <end position="27"/>
    </location>
</feature>
<organism evidence="2 3">
    <name type="scientific">Amazona aestiva</name>
    <name type="common">Blue-fronted Amazon parrot</name>
    <dbReference type="NCBI Taxonomy" id="12930"/>
    <lineage>
        <taxon>Eukaryota</taxon>
        <taxon>Metazoa</taxon>
        <taxon>Chordata</taxon>
        <taxon>Craniata</taxon>
        <taxon>Vertebrata</taxon>
        <taxon>Euteleostomi</taxon>
        <taxon>Archelosauria</taxon>
        <taxon>Archosauria</taxon>
        <taxon>Dinosauria</taxon>
        <taxon>Saurischia</taxon>
        <taxon>Theropoda</taxon>
        <taxon>Coelurosauria</taxon>
        <taxon>Aves</taxon>
        <taxon>Neognathae</taxon>
        <taxon>Neoaves</taxon>
        <taxon>Telluraves</taxon>
        <taxon>Australaves</taxon>
        <taxon>Psittaciformes</taxon>
        <taxon>Psittacidae</taxon>
        <taxon>Amazona</taxon>
    </lineage>
</organism>
<evidence type="ECO:0000256" key="1">
    <source>
        <dbReference type="SAM" id="MobiDB-lite"/>
    </source>
</evidence>
<gene>
    <name evidence="2" type="ORF">AAES_39734</name>
</gene>
<reference evidence="2 3" key="1">
    <citation type="submission" date="2015-10" db="EMBL/GenBank/DDBJ databases">
        <authorList>
            <person name="Gilbert D.G."/>
        </authorList>
    </citation>
    <scope>NUCLEOTIDE SEQUENCE [LARGE SCALE GENOMIC DNA]</scope>
    <source>
        <strain evidence="2">FVVF132</strain>
    </source>
</reference>
<comment type="caution">
    <text evidence="2">The sequence shown here is derived from an EMBL/GenBank/DDBJ whole genome shotgun (WGS) entry which is preliminary data.</text>
</comment>
<dbReference type="Proteomes" id="UP000051836">
    <property type="component" value="Unassembled WGS sequence"/>
</dbReference>
<accession>A0A0Q3MSY3</accession>
<sequence>MKRSESHWLTAQSGKNKSRSLNETQIMGDSKDLGTMVAVRSVTQWRLLAGNLEKVQNMKKLKLSADEEEP</sequence>
<dbReference type="AlphaFoldDB" id="A0A0Q3MSY3"/>
<name>A0A0Q3MSY3_AMAAE</name>
<evidence type="ECO:0000313" key="2">
    <source>
        <dbReference type="EMBL" id="KQK85511.1"/>
    </source>
</evidence>
<proteinExistence type="predicted"/>
<dbReference type="EMBL" id="LMAW01000769">
    <property type="protein sequence ID" value="KQK85511.1"/>
    <property type="molecule type" value="Genomic_DNA"/>
</dbReference>